<name>A0A150WM01_BDEBC</name>
<organism evidence="2 3">
    <name type="scientific">Bdellovibrio bacteriovorus</name>
    <dbReference type="NCBI Taxonomy" id="959"/>
    <lineage>
        <taxon>Bacteria</taxon>
        <taxon>Pseudomonadati</taxon>
        <taxon>Bdellovibrionota</taxon>
        <taxon>Bdellovibrionia</taxon>
        <taxon>Bdellovibrionales</taxon>
        <taxon>Pseudobdellovibrionaceae</taxon>
        <taxon>Bdellovibrio</taxon>
    </lineage>
</organism>
<sequence length="247" mass="26980">MKTMKILLTALLVCSFVQTAQAAGKKSAPKQINASEDIDTLGGNKDLMDMAGRIQSTSRSRIVQERIVDRRNKVEFGLSYGGIMGGDAYLRTQSIGFSMDYHITPRWSIGGRYYDFGSSLTPEGERIKKASEEAKANGGVANPFNVDTPQSAMMAVVNWYPIYGKTSFLDLGVTQFDLYLLAGGGSIELSSGNTDLYTAGLGVGAWMSRHLSIRSEIRYQKYDDMPDRTVARSVDTAAATISIGWIL</sequence>
<evidence type="ECO:0000313" key="3">
    <source>
        <dbReference type="Proteomes" id="UP000075320"/>
    </source>
</evidence>
<dbReference type="AlphaFoldDB" id="A0A150WM01"/>
<dbReference type="InterPro" id="IPR030820">
    <property type="entry name" value="OMP_myx_plus_Proteobacteria"/>
</dbReference>
<feature type="chain" id="PRO_5007573225" evidence="1">
    <location>
        <begin position="23"/>
        <end position="247"/>
    </location>
</feature>
<keyword evidence="1" id="KW-0732">Signal</keyword>
<dbReference type="Proteomes" id="UP000075320">
    <property type="component" value="Unassembled WGS sequence"/>
</dbReference>
<protein>
    <submittedName>
        <fullName evidence="2">Outer membrane beta-barrel domain-containing protein</fullName>
    </submittedName>
</protein>
<dbReference type="OrthoDB" id="5291346at2"/>
<dbReference type="Gene3D" id="2.40.160.20">
    <property type="match status" value="1"/>
</dbReference>
<dbReference type="InterPro" id="IPR011250">
    <property type="entry name" value="OMP/PagP_B-barrel"/>
</dbReference>
<dbReference type="EMBL" id="LUKE01000002">
    <property type="protein sequence ID" value="KYG64855.1"/>
    <property type="molecule type" value="Genomic_DNA"/>
</dbReference>
<feature type="signal peptide" evidence="1">
    <location>
        <begin position="1"/>
        <end position="22"/>
    </location>
</feature>
<evidence type="ECO:0000256" key="1">
    <source>
        <dbReference type="SAM" id="SignalP"/>
    </source>
</evidence>
<accession>A0A150WM01</accession>
<gene>
    <name evidence="2" type="ORF">AZI86_11675</name>
</gene>
<reference evidence="2 3" key="1">
    <citation type="submission" date="2016-03" db="EMBL/GenBank/DDBJ databases">
        <authorList>
            <person name="Ploux O."/>
        </authorList>
    </citation>
    <scope>NUCLEOTIDE SEQUENCE [LARGE SCALE GENOMIC DNA]</scope>
    <source>
        <strain evidence="2 3">R0</strain>
    </source>
</reference>
<comment type="caution">
    <text evidence="2">The sequence shown here is derived from an EMBL/GenBank/DDBJ whole genome shotgun (WGS) entry which is preliminary data.</text>
</comment>
<dbReference type="RefSeq" id="WP_061835366.1">
    <property type="nucleotide sequence ID" value="NZ_LUKE01000002.1"/>
</dbReference>
<proteinExistence type="predicted"/>
<dbReference type="NCBIfam" id="TIGR04565">
    <property type="entry name" value="OMP_myx_plus"/>
    <property type="match status" value="1"/>
</dbReference>
<evidence type="ECO:0000313" key="2">
    <source>
        <dbReference type="EMBL" id="KYG64855.1"/>
    </source>
</evidence>
<keyword evidence="3" id="KW-1185">Reference proteome</keyword>
<dbReference type="SUPFAM" id="SSF56925">
    <property type="entry name" value="OMPA-like"/>
    <property type="match status" value="1"/>
</dbReference>